<accession>A0ABX5K6G3</accession>
<feature type="transmembrane region" description="Helical" evidence="7">
    <location>
        <begin position="312"/>
        <end position="333"/>
    </location>
</feature>
<evidence type="ECO:0000313" key="9">
    <source>
        <dbReference type="Proteomes" id="UP000245712"/>
    </source>
</evidence>
<feature type="transmembrane region" description="Helical" evidence="7">
    <location>
        <begin position="369"/>
        <end position="394"/>
    </location>
</feature>
<comment type="subcellular location">
    <subcellularLocation>
        <location evidence="1">Cell membrane</location>
        <topology evidence="1">Multi-pass membrane protein</topology>
    </subcellularLocation>
</comment>
<dbReference type="Pfam" id="PF05977">
    <property type="entry name" value="MFS_3"/>
    <property type="match status" value="1"/>
</dbReference>
<gene>
    <name evidence="8" type="ORF">C7402_14612</name>
</gene>
<evidence type="ECO:0000256" key="2">
    <source>
        <dbReference type="ARBA" id="ARBA00022448"/>
    </source>
</evidence>
<dbReference type="PANTHER" id="PTHR23513">
    <property type="entry name" value="INTEGRAL MEMBRANE EFFLUX PROTEIN-RELATED"/>
    <property type="match status" value="1"/>
</dbReference>
<feature type="transmembrane region" description="Helical" evidence="7">
    <location>
        <begin position="172"/>
        <end position="191"/>
    </location>
</feature>
<dbReference type="EMBL" id="QEOB01000046">
    <property type="protein sequence ID" value="PVX61034.1"/>
    <property type="molecule type" value="Genomic_DNA"/>
</dbReference>
<feature type="transmembrane region" description="Helical" evidence="7">
    <location>
        <begin position="345"/>
        <end position="363"/>
    </location>
</feature>
<keyword evidence="3" id="KW-1003">Cell membrane</keyword>
<dbReference type="SUPFAM" id="SSF103473">
    <property type="entry name" value="MFS general substrate transporter"/>
    <property type="match status" value="1"/>
</dbReference>
<dbReference type="InterPro" id="IPR036259">
    <property type="entry name" value="MFS_trans_sf"/>
</dbReference>
<keyword evidence="9" id="KW-1185">Reference proteome</keyword>
<evidence type="ECO:0000313" key="8">
    <source>
        <dbReference type="EMBL" id="PVX61034.1"/>
    </source>
</evidence>
<dbReference type="Gene3D" id="1.20.1250.20">
    <property type="entry name" value="MFS general substrate transporter like domains"/>
    <property type="match status" value="1"/>
</dbReference>
<keyword evidence="4 7" id="KW-0812">Transmembrane</keyword>
<feature type="transmembrane region" description="Helical" evidence="7">
    <location>
        <begin position="47"/>
        <end position="67"/>
    </location>
</feature>
<feature type="transmembrane region" description="Helical" evidence="7">
    <location>
        <begin position="289"/>
        <end position="306"/>
    </location>
</feature>
<comment type="caution">
    <text evidence="8">The sequence shown here is derived from an EMBL/GenBank/DDBJ whole genome shotgun (WGS) entry which is preliminary data.</text>
</comment>
<organism evidence="8 9">
    <name type="scientific">Paraburkholderia unamae</name>
    <dbReference type="NCBI Taxonomy" id="219649"/>
    <lineage>
        <taxon>Bacteria</taxon>
        <taxon>Pseudomonadati</taxon>
        <taxon>Pseudomonadota</taxon>
        <taxon>Betaproteobacteria</taxon>
        <taxon>Burkholderiales</taxon>
        <taxon>Burkholderiaceae</taxon>
        <taxon>Paraburkholderia</taxon>
    </lineage>
</organism>
<feature type="transmembrane region" description="Helical" evidence="7">
    <location>
        <begin position="21"/>
        <end position="41"/>
    </location>
</feature>
<dbReference type="CDD" id="cd06173">
    <property type="entry name" value="MFS_MefA_like"/>
    <property type="match status" value="1"/>
</dbReference>
<evidence type="ECO:0000256" key="1">
    <source>
        <dbReference type="ARBA" id="ARBA00004651"/>
    </source>
</evidence>
<proteinExistence type="predicted"/>
<evidence type="ECO:0000256" key="3">
    <source>
        <dbReference type="ARBA" id="ARBA00022475"/>
    </source>
</evidence>
<feature type="transmembrane region" description="Helical" evidence="7">
    <location>
        <begin position="79"/>
        <end position="101"/>
    </location>
</feature>
<sequence length="418" mass="44498">METKGHEMTYRRLDLHAYLGLRFLAEASSMALSVMVGWTVYDISRTPLSLGIVGIVEFIPALLLTLPAGELCDRLSPRLIIVASLALECVCSFAFLTLHWMHWRALWLFYGVVLASGLAKAFAEPAVQAMLPCLVRAGQLPRAVAFSSTAWQMAVVLGPVVGGLAYAINPALAYLGCAAAWFAAMLLATTLRARQVAFRANTSQGRMDRVWAGVRFVWSQPVVLGALSLDLFSVLLGGATALLPVYARDILKVGPEGLGMLRSAPAIGACIVGLALSRFPPERRAGSKLFAAVIVFGIFTVVFAFARSPVVAWIALAVIGASDMVSVNIRTTLIQLVTPDAMRGRVSAVNALFIGASSQLGAFESGVVAALLGAIPTIALGGFGTIVVALAWMLMFPDMRKADRLDMDLNREGVTSGE</sequence>
<evidence type="ECO:0000256" key="7">
    <source>
        <dbReference type="SAM" id="Phobius"/>
    </source>
</evidence>
<evidence type="ECO:0000256" key="5">
    <source>
        <dbReference type="ARBA" id="ARBA00022989"/>
    </source>
</evidence>
<keyword evidence="2" id="KW-0813">Transport</keyword>
<dbReference type="Proteomes" id="UP000245712">
    <property type="component" value="Unassembled WGS sequence"/>
</dbReference>
<dbReference type="InterPro" id="IPR010290">
    <property type="entry name" value="TM_effector"/>
</dbReference>
<protein>
    <submittedName>
        <fullName evidence="8">Transmembrane secretion effector</fullName>
    </submittedName>
</protein>
<feature type="transmembrane region" description="Helical" evidence="7">
    <location>
        <begin position="259"/>
        <end position="277"/>
    </location>
</feature>
<dbReference type="RefSeq" id="WP_165842134.1">
    <property type="nucleotide sequence ID" value="NZ_QEOB01000046.1"/>
</dbReference>
<evidence type="ECO:0000256" key="6">
    <source>
        <dbReference type="ARBA" id="ARBA00023136"/>
    </source>
</evidence>
<dbReference type="PANTHER" id="PTHR23513:SF9">
    <property type="entry name" value="ENTEROBACTIN EXPORTER ENTS"/>
    <property type="match status" value="1"/>
</dbReference>
<evidence type="ECO:0000256" key="4">
    <source>
        <dbReference type="ARBA" id="ARBA00022692"/>
    </source>
</evidence>
<feature type="transmembrane region" description="Helical" evidence="7">
    <location>
        <begin position="107"/>
        <end position="123"/>
    </location>
</feature>
<keyword evidence="6 7" id="KW-0472">Membrane</keyword>
<keyword evidence="5 7" id="KW-1133">Transmembrane helix</keyword>
<feature type="transmembrane region" description="Helical" evidence="7">
    <location>
        <begin position="144"/>
        <end position="166"/>
    </location>
</feature>
<reference evidence="8 9" key="1">
    <citation type="submission" date="2018-05" db="EMBL/GenBank/DDBJ databases">
        <title>Genomic Encyclopedia of Type Strains, Phase IV (KMG-V): Genome sequencing to study the core and pangenomes of soil and plant-associated prokaryotes.</title>
        <authorList>
            <person name="Whitman W."/>
        </authorList>
    </citation>
    <scope>NUCLEOTIDE SEQUENCE [LARGE SCALE GENOMIC DNA]</scope>
    <source>
        <strain evidence="8 9">SCZa-39</strain>
    </source>
</reference>
<feature type="transmembrane region" description="Helical" evidence="7">
    <location>
        <begin position="222"/>
        <end position="247"/>
    </location>
</feature>
<name>A0ABX5K6G3_9BURK</name>